<dbReference type="InterPro" id="IPR012748">
    <property type="entry name" value="Rieske-like_NirD"/>
</dbReference>
<dbReference type="AlphaFoldDB" id="A0A969WA33"/>
<dbReference type="PANTHER" id="PTHR43429:SF3">
    <property type="entry name" value="NITRITE REDUCTASE [NAD(P)H]"/>
    <property type="match status" value="1"/>
</dbReference>
<dbReference type="InterPro" id="IPR036922">
    <property type="entry name" value="Rieske_2Fe-2S_sf"/>
</dbReference>
<evidence type="ECO:0000256" key="10">
    <source>
        <dbReference type="ARBA" id="ARBA00023063"/>
    </source>
</evidence>
<evidence type="ECO:0000256" key="6">
    <source>
        <dbReference type="ARBA" id="ARBA00022827"/>
    </source>
</evidence>
<dbReference type="GO" id="GO:0046872">
    <property type="term" value="F:metal ion binding"/>
    <property type="evidence" value="ECO:0007669"/>
    <property type="project" value="UniProtKB-KW"/>
</dbReference>
<keyword evidence="10" id="KW-0534">Nitrate assimilation</keyword>
<proteinExistence type="inferred from homology"/>
<dbReference type="InterPro" id="IPR050260">
    <property type="entry name" value="FAD-bd_OxRdtase"/>
</dbReference>
<dbReference type="Proteomes" id="UP000653472">
    <property type="component" value="Unassembled WGS sequence"/>
</dbReference>
<dbReference type="Pfam" id="PF18267">
    <property type="entry name" value="Rubredoxin_C"/>
    <property type="match status" value="1"/>
</dbReference>
<dbReference type="PRINTS" id="PR00411">
    <property type="entry name" value="PNDRDTASEI"/>
</dbReference>
<gene>
    <name evidence="12" type="primary">nirD</name>
    <name evidence="12" type="ORF">G7Y82_14100</name>
</gene>
<dbReference type="Pfam" id="PF07992">
    <property type="entry name" value="Pyr_redox_2"/>
    <property type="match status" value="1"/>
</dbReference>
<evidence type="ECO:0000256" key="8">
    <source>
        <dbReference type="ARBA" id="ARBA00023004"/>
    </source>
</evidence>
<dbReference type="Pfam" id="PF13806">
    <property type="entry name" value="Rieske_2"/>
    <property type="match status" value="1"/>
</dbReference>
<dbReference type="InterPro" id="IPR023753">
    <property type="entry name" value="FAD/NAD-binding_dom"/>
</dbReference>
<keyword evidence="13" id="KW-1185">Reference proteome</keyword>
<dbReference type="InterPro" id="IPR036188">
    <property type="entry name" value="FAD/NAD-bd_sf"/>
</dbReference>
<comment type="similarity">
    <text evidence="2">Belongs to the FAD-dependent oxidoreductase family.</text>
</comment>
<dbReference type="CDD" id="cd03529">
    <property type="entry name" value="Rieske_NirD"/>
    <property type="match status" value="1"/>
</dbReference>
<dbReference type="GO" id="GO:0008942">
    <property type="term" value="F:nitrite reductase [NAD(P)H] activity"/>
    <property type="evidence" value="ECO:0007669"/>
    <property type="project" value="InterPro"/>
</dbReference>
<dbReference type="GO" id="GO:0042128">
    <property type="term" value="P:nitrate assimilation"/>
    <property type="evidence" value="ECO:0007669"/>
    <property type="project" value="UniProtKB-KW"/>
</dbReference>
<keyword evidence="3" id="KW-0285">Flavoprotein</keyword>
<dbReference type="RefSeq" id="WP_168148777.1">
    <property type="nucleotide sequence ID" value="NZ_JAAVXB010000008.1"/>
</dbReference>
<reference evidence="12" key="1">
    <citation type="submission" date="2020-03" db="EMBL/GenBank/DDBJ databases">
        <title>Solimonas marina sp. nov., isolated from deep seawater of the Pacific Ocean.</title>
        <authorList>
            <person name="Liu X."/>
            <person name="Lai Q."/>
            <person name="Sun F."/>
            <person name="Gai Y."/>
            <person name="Li G."/>
            <person name="Shao Z."/>
        </authorList>
    </citation>
    <scope>NUCLEOTIDE SEQUENCE</scope>
    <source>
        <strain evidence="12">C16B3</strain>
    </source>
</reference>
<dbReference type="PROSITE" id="PS51296">
    <property type="entry name" value="RIESKE"/>
    <property type="match status" value="1"/>
</dbReference>
<comment type="cofactor">
    <cofactor evidence="1">
        <name>FAD</name>
        <dbReference type="ChEBI" id="CHEBI:57692"/>
    </cofactor>
</comment>
<dbReference type="PROSITE" id="PS51300">
    <property type="entry name" value="NIRD"/>
    <property type="match status" value="1"/>
</dbReference>
<keyword evidence="9" id="KW-0411">Iron-sulfur</keyword>
<dbReference type="InterPro" id="IPR017941">
    <property type="entry name" value="Rieske_2Fe-2S"/>
</dbReference>
<dbReference type="NCBIfam" id="TIGR02378">
    <property type="entry name" value="nirD_assim_sml"/>
    <property type="match status" value="1"/>
</dbReference>
<dbReference type="PRINTS" id="PR00368">
    <property type="entry name" value="FADPNR"/>
</dbReference>
<protein>
    <submittedName>
        <fullName evidence="12">Nitrite reductase small subunit NirD</fullName>
    </submittedName>
</protein>
<dbReference type="Gene3D" id="3.50.50.60">
    <property type="entry name" value="FAD/NAD(P)-binding domain"/>
    <property type="match status" value="2"/>
</dbReference>
<evidence type="ECO:0000256" key="7">
    <source>
        <dbReference type="ARBA" id="ARBA00023002"/>
    </source>
</evidence>
<feature type="domain" description="Rieske" evidence="11">
    <location>
        <begin position="8"/>
        <end position="109"/>
    </location>
</feature>
<dbReference type="FunFam" id="3.50.50.60:FF:000033">
    <property type="entry name" value="Nitrite reductase [NAD(P)H], large subunit"/>
    <property type="match status" value="1"/>
</dbReference>
<evidence type="ECO:0000256" key="1">
    <source>
        <dbReference type="ARBA" id="ARBA00001974"/>
    </source>
</evidence>
<dbReference type="SUPFAM" id="SSF51905">
    <property type="entry name" value="FAD/NAD(P)-binding domain"/>
    <property type="match status" value="2"/>
</dbReference>
<dbReference type="Gene3D" id="3.30.390.30">
    <property type="match status" value="1"/>
</dbReference>
<evidence type="ECO:0000313" key="13">
    <source>
        <dbReference type="Proteomes" id="UP000653472"/>
    </source>
</evidence>
<keyword evidence="5" id="KW-0479">Metal-binding</keyword>
<dbReference type="InterPro" id="IPR016156">
    <property type="entry name" value="FAD/NAD-linked_Rdtase_dimer_sf"/>
</dbReference>
<sequence>MNTPVTWRPICALDEIVPDTGVAALVDGRQIAVFRMRVDDRVYAVANRDPFSGANVLARGLIGDLQGERVVASPIYKQHFSLATGRCLEDPTRNIEAYAARVSDGMVWVDPQPLRTYLPGPKARSEKPVLVVAGNGMAGMRVVEELLDVAPDLYRIEVFGAETHGNYNRILLSPVLSGEKRTADIMLHPPDWYAERGIVFHPGDPVVAIDRPRRIVRSKSGQQTHYDRLLLATGSNPVVLPLPGRELPGVTTFRDLDDVELMIAAAQKSRRAVVIGGGLLGLEAAHGLSRRGMDVTVVHLMDRLMERQLDAPAATLLKQKLESRGMTIALGAQTEAIVGDDRVRGIRLKDGPEIAADLVVMAVGIRPNIELAQSAELRCDRGVLVNDTMQTFDPRVYAVGECVQHRGRTYGLVDPLWGQAHVCAAQLAERGHTRYGGSLLATQLKVAGIEVFSAGNFEQSDGSDDLVMHDAHRGIYKRLVIRDNRIEGAVLYGDARDGSWYFELISERRDIGAIRNRLLFGREFALRD</sequence>
<dbReference type="EMBL" id="JAAVXB010000008">
    <property type="protein sequence ID" value="NKF23447.1"/>
    <property type="molecule type" value="Genomic_DNA"/>
</dbReference>
<dbReference type="Gene3D" id="2.102.10.10">
    <property type="entry name" value="Rieske [2Fe-2S] iron-sulphur domain"/>
    <property type="match status" value="1"/>
</dbReference>
<keyword evidence="7" id="KW-0560">Oxidoreductase</keyword>
<evidence type="ECO:0000256" key="3">
    <source>
        <dbReference type="ARBA" id="ARBA00022630"/>
    </source>
</evidence>
<evidence type="ECO:0000256" key="5">
    <source>
        <dbReference type="ARBA" id="ARBA00022723"/>
    </source>
</evidence>
<comment type="caution">
    <text evidence="12">The sequence shown here is derived from an EMBL/GenBank/DDBJ whole genome shotgun (WGS) entry which is preliminary data.</text>
</comment>
<evidence type="ECO:0000259" key="11">
    <source>
        <dbReference type="PROSITE" id="PS51296"/>
    </source>
</evidence>
<dbReference type="SUPFAM" id="SSF50022">
    <property type="entry name" value="ISP domain"/>
    <property type="match status" value="1"/>
</dbReference>
<name>A0A969WA33_9GAMM</name>
<keyword evidence="8" id="KW-0408">Iron</keyword>
<dbReference type="GO" id="GO:0051537">
    <property type="term" value="F:2 iron, 2 sulfur cluster binding"/>
    <property type="evidence" value="ECO:0007669"/>
    <property type="project" value="UniProtKB-KW"/>
</dbReference>
<keyword evidence="4" id="KW-0001">2Fe-2S</keyword>
<evidence type="ECO:0000256" key="9">
    <source>
        <dbReference type="ARBA" id="ARBA00023014"/>
    </source>
</evidence>
<evidence type="ECO:0000256" key="2">
    <source>
        <dbReference type="ARBA" id="ARBA00006442"/>
    </source>
</evidence>
<keyword evidence="6" id="KW-0274">FAD</keyword>
<dbReference type="InterPro" id="IPR041575">
    <property type="entry name" value="Rubredoxin_C"/>
</dbReference>
<accession>A0A969WA33</accession>
<organism evidence="12 13">
    <name type="scientific">Solimonas marina</name>
    <dbReference type="NCBI Taxonomy" id="2714601"/>
    <lineage>
        <taxon>Bacteria</taxon>
        <taxon>Pseudomonadati</taxon>
        <taxon>Pseudomonadota</taxon>
        <taxon>Gammaproteobacteria</taxon>
        <taxon>Nevskiales</taxon>
        <taxon>Nevskiaceae</taxon>
        <taxon>Solimonas</taxon>
    </lineage>
</organism>
<evidence type="ECO:0000256" key="4">
    <source>
        <dbReference type="ARBA" id="ARBA00022714"/>
    </source>
</evidence>
<evidence type="ECO:0000313" key="12">
    <source>
        <dbReference type="EMBL" id="NKF23447.1"/>
    </source>
</evidence>
<dbReference type="PANTHER" id="PTHR43429">
    <property type="entry name" value="PYRIDINE NUCLEOTIDE-DISULFIDE OXIDOREDUCTASE DOMAIN-CONTAINING"/>
    <property type="match status" value="1"/>
</dbReference>